<reference evidence="2" key="1">
    <citation type="journal article" date="2012" name="Nature">
        <title>The tomato genome sequence provides insights into fleshy fruit evolution.</title>
        <authorList>
            <consortium name="Tomato Genome Consortium"/>
        </authorList>
    </citation>
    <scope>NUCLEOTIDE SEQUENCE [LARGE SCALE GENOMIC DNA]</scope>
    <source>
        <strain evidence="2">cv. Heinz 1706</strain>
    </source>
</reference>
<dbReference type="SUPFAM" id="SSF50405">
    <property type="entry name" value="Actin-crosslinking proteins"/>
    <property type="match status" value="1"/>
</dbReference>
<dbReference type="InParanoid" id="A0A3Q7EA92"/>
<dbReference type="CDD" id="cd23340">
    <property type="entry name" value="beta-trefoil_FSCN_ACP-like"/>
    <property type="match status" value="1"/>
</dbReference>
<feature type="domain" description="DUF569" evidence="1">
    <location>
        <begin position="1"/>
        <end position="144"/>
    </location>
</feature>
<keyword evidence="3" id="KW-1185">Reference proteome</keyword>
<dbReference type="GO" id="GO:0009860">
    <property type="term" value="P:pollen tube growth"/>
    <property type="evidence" value="ECO:0000318"/>
    <property type="project" value="GO_Central"/>
</dbReference>
<sequence>MDIFHKAKVVTLKSHIDKYLVADDDQETACQSRHNDSSSRKSWWLVELVSGTSHLIRLKSCYSGKYLMASEEPFLLGMTGNKVIQNYSNNDLRIEWEPIRDGFQVKLKAFGGTFLRANGGMPPWTNSVTHDSPYTGSTHNWILWNVEIVDVSGNEISRIGYSSVSSVLSISDEVFGLEMRSRAMSIRSSFSSSPKISM</sequence>
<evidence type="ECO:0000313" key="3">
    <source>
        <dbReference type="Proteomes" id="UP000004994"/>
    </source>
</evidence>
<dbReference type="EnsemblPlants" id="Solyc01g010420.3.1">
    <property type="protein sequence ID" value="Solyc01g010420.3.1.1"/>
    <property type="gene ID" value="Solyc01g010420.3"/>
</dbReference>
<dbReference type="Gramene" id="Solyc01g010420.3.1">
    <property type="protein sequence ID" value="Solyc01g010420.3.1.1"/>
    <property type="gene ID" value="Solyc01g010420.3"/>
</dbReference>
<accession>A0A3Q7EA92</accession>
<dbReference type="AlphaFoldDB" id="A0A3Q7EA92"/>
<dbReference type="OMA" id="THDDPYS"/>
<dbReference type="PANTHER" id="PTHR31205:SF93">
    <property type="entry name" value="DUF569 DOMAIN-CONTAINING PROTEIN"/>
    <property type="match status" value="1"/>
</dbReference>
<name>A0A3Q7EA92_SOLLC</name>
<dbReference type="Gene3D" id="2.80.10.50">
    <property type="match status" value="1"/>
</dbReference>
<dbReference type="STRING" id="4081.A0A3Q7EA92"/>
<dbReference type="Proteomes" id="UP000004994">
    <property type="component" value="Chromosome 1"/>
</dbReference>
<proteinExistence type="predicted"/>
<dbReference type="PANTHER" id="PTHR31205">
    <property type="entry name" value="ACTIN CROSS-LINKING PROTEIN (DUF569)"/>
    <property type="match status" value="1"/>
</dbReference>
<protein>
    <recommendedName>
        <fullName evidence="1">DUF569 domain-containing protein</fullName>
    </recommendedName>
</protein>
<evidence type="ECO:0000259" key="1">
    <source>
        <dbReference type="Pfam" id="PF04601"/>
    </source>
</evidence>
<dbReference type="Pfam" id="PF04601">
    <property type="entry name" value="DUF569"/>
    <property type="match status" value="1"/>
</dbReference>
<dbReference type="InterPro" id="IPR007679">
    <property type="entry name" value="DUF569"/>
</dbReference>
<organism evidence="2">
    <name type="scientific">Solanum lycopersicum</name>
    <name type="common">Tomato</name>
    <name type="synonym">Lycopersicon esculentum</name>
    <dbReference type="NCBI Taxonomy" id="4081"/>
    <lineage>
        <taxon>Eukaryota</taxon>
        <taxon>Viridiplantae</taxon>
        <taxon>Streptophyta</taxon>
        <taxon>Embryophyta</taxon>
        <taxon>Tracheophyta</taxon>
        <taxon>Spermatophyta</taxon>
        <taxon>Magnoliopsida</taxon>
        <taxon>eudicotyledons</taxon>
        <taxon>Gunneridae</taxon>
        <taxon>Pentapetalae</taxon>
        <taxon>asterids</taxon>
        <taxon>lamiids</taxon>
        <taxon>Solanales</taxon>
        <taxon>Solanaceae</taxon>
        <taxon>Solanoideae</taxon>
        <taxon>Solaneae</taxon>
        <taxon>Solanum</taxon>
        <taxon>Solanum subgen. Lycopersicon</taxon>
    </lineage>
</organism>
<evidence type="ECO:0000313" key="2">
    <source>
        <dbReference type="EnsemblPlants" id="Solyc01g010420.3.1.1"/>
    </source>
</evidence>
<dbReference type="FunFam" id="2.80.10.50:FF:000067">
    <property type="entry name" value="BnaC05g19630D protein"/>
    <property type="match status" value="1"/>
</dbReference>
<dbReference type="PaxDb" id="4081-Solyc01g010420.2.1"/>
<reference evidence="2" key="2">
    <citation type="submission" date="2019-01" db="UniProtKB">
        <authorList>
            <consortium name="EnsemblPlants"/>
        </authorList>
    </citation>
    <scope>IDENTIFICATION</scope>
    <source>
        <strain evidence="2">cv. Heinz 1706</strain>
    </source>
</reference>
<dbReference type="GO" id="GO:0051015">
    <property type="term" value="F:actin filament binding"/>
    <property type="evidence" value="ECO:0000318"/>
    <property type="project" value="GO_Central"/>
</dbReference>
<dbReference type="InterPro" id="IPR008999">
    <property type="entry name" value="Actin-crosslinking"/>
</dbReference>